<proteinExistence type="inferred from homology"/>
<dbReference type="GO" id="GO:0120241">
    <property type="term" value="F:2-iminobutanoate/2-iminopropanoate deaminase"/>
    <property type="evidence" value="ECO:0007669"/>
    <property type="project" value="UniProtKB-EC"/>
</dbReference>
<evidence type="ECO:0000313" key="3">
    <source>
        <dbReference type="Proteomes" id="UP000544872"/>
    </source>
</evidence>
<comment type="similarity">
    <text evidence="1">Belongs to the RutC family.</text>
</comment>
<evidence type="ECO:0000313" key="2">
    <source>
        <dbReference type="EMBL" id="MBB6212434.1"/>
    </source>
</evidence>
<dbReference type="EMBL" id="JACIIX010000025">
    <property type="protein sequence ID" value="MBB6212434.1"/>
    <property type="molecule type" value="Genomic_DNA"/>
</dbReference>
<keyword evidence="2" id="KW-0378">Hydrolase</keyword>
<dbReference type="InterPro" id="IPR035959">
    <property type="entry name" value="RutC-like_sf"/>
</dbReference>
<dbReference type="InterPro" id="IPR006175">
    <property type="entry name" value="YjgF/YER057c/UK114"/>
</dbReference>
<dbReference type="Pfam" id="PF01042">
    <property type="entry name" value="Ribonuc_L-PSP"/>
    <property type="match status" value="1"/>
</dbReference>
<evidence type="ECO:0000256" key="1">
    <source>
        <dbReference type="ARBA" id="ARBA00010552"/>
    </source>
</evidence>
<sequence length="127" mass="13767">MRKNIVVNNGPNAAGHFSHAVVANGLVFVSGQIGMVPGTTTIPDNFAEQVRQCIRNMENILKQAGCDLSDIIKVNTYLSDATRFNEYNEVYKEFFSANAPARTTCAAGLIGVWIEMDCIALLPETAA</sequence>
<keyword evidence="3" id="KW-1185">Reference proteome</keyword>
<dbReference type="InterPro" id="IPR006056">
    <property type="entry name" value="RidA"/>
</dbReference>
<gene>
    <name evidence="2" type="ORF">FHS48_003889</name>
</gene>
<reference evidence="2 3" key="1">
    <citation type="submission" date="2020-08" db="EMBL/GenBank/DDBJ databases">
        <title>Genomic Encyclopedia of Type Strains, Phase IV (KMG-IV): sequencing the most valuable type-strain genomes for metagenomic binning, comparative biology and taxonomic classification.</title>
        <authorList>
            <person name="Goeker M."/>
        </authorList>
    </citation>
    <scope>NUCLEOTIDE SEQUENCE [LARGE SCALE GENOMIC DNA]</scope>
    <source>
        <strain evidence="2 3">DSM 11590</strain>
    </source>
</reference>
<dbReference type="NCBIfam" id="TIGR00004">
    <property type="entry name" value="Rid family detoxifying hydrolase"/>
    <property type="match status" value="1"/>
</dbReference>
<dbReference type="Proteomes" id="UP000544872">
    <property type="component" value="Unassembled WGS sequence"/>
</dbReference>
<dbReference type="SUPFAM" id="SSF55298">
    <property type="entry name" value="YjgF-like"/>
    <property type="match status" value="1"/>
</dbReference>
<accession>A0A7X0DPJ5</accession>
<protein>
    <submittedName>
        <fullName evidence="2">2-iminobutanoate/2-iminopropanoate deaminase</fullName>
        <ecNumber evidence="2">3.5.99.10</ecNumber>
    </submittedName>
</protein>
<dbReference type="CDD" id="cd00448">
    <property type="entry name" value="YjgF_YER057c_UK114_family"/>
    <property type="match status" value="1"/>
</dbReference>
<dbReference type="GO" id="GO:0005829">
    <property type="term" value="C:cytosol"/>
    <property type="evidence" value="ECO:0007669"/>
    <property type="project" value="TreeGrafter"/>
</dbReference>
<dbReference type="PANTHER" id="PTHR11803">
    <property type="entry name" value="2-IMINOBUTANOATE/2-IMINOPROPANOATE DEAMINASE RIDA"/>
    <property type="match status" value="1"/>
</dbReference>
<dbReference type="PANTHER" id="PTHR11803:SF58">
    <property type="entry name" value="PROTEIN HMF1-RELATED"/>
    <property type="match status" value="1"/>
</dbReference>
<comment type="caution">
    <text evidence="2">The sequence shown here is derived from an EMBL/GenBank/DDBJ whole genome shotgun (WGS) entry which is preliminary data.</text>
</comment>
<dbReference type="FunFam" id="3.30.1330.40:FF:000001">
    <property type="entry name" value="L-PSP family endoribonuclease"/>
    <property type="match status" value="1"/>
</dbReference>
<dbReference type="AlphaFoldDB" id="A0A7X0DPJ5"/>
<dbReference type="Gene3D" id="3.30.1330.40">
    <property type="entry name" value="RutC-like"/>
    <property type="match status" value="1"/>
</dbReference>
<dbReference type="EC" id="3.5.99.10" evidence="2"/>
<name>A0A7X0DPJ5_NOVIT</name>
<organism evidence="2 3">
    <name type="scientific">Novispirillum itersonii</name>
    <name type="common">Aquaspirillum itersonii</name>
    <dbReference type="NCBI Taxonomy" id="189"/>
    <lineage>
        <taxon>Bacteria</taxon>
        <taxon>Pseudomonadati</taxon>
        <taxon>Pseudomonadota</taxon>
        <taxon>Alphaproteobacteria</taxon>
        <taxon>Rhodospirillales</taxon>
        <taxon>Novispirillaceae</taxon>
        <taxon>Novispirillum</taxon>
    </lineage>
</organism>
<dbReference type="RefSeq" id="WP_184266459.1">
    <property type="nucleotide sequence ID" value="NZ_JACIIX010000025.1"/>
</dbReference>